<accession>A0ABW2EKP5</accession>
<organism evidence="1 2">
    <name type="scientific">Halobacillus seohaensis</name>
    <dbReference type="NCBI Taxonomy" id="447421"/>
    <lineage>
        <taxon>Bacteria</taxon>
        <taxon>Bacillati</taxon>
        <taxon>Bacillota</taxon>
        <taxon>Bacilli</taxon>
        <taxon>Bacillales</taxon>
        <taxon>Bacillaceae</taxon>
        <taxon>Halobacillus</taxon>
    </lineage>
</organism>
<proteinExistence type="predicted"/>
<dbReference type="RefSeq" id="WP_204710658.1">
    <property type="nucleotide sequence ID" value="NZ_JBHSZV010000033.1"/>
</dbReference>
<name>A0ABW2EKP5_9BACI</name>
<evidence type="ECO:0000313" key="1">
    <source>
        <dbReference type="EMBL" id="MFC7062773.1"/>
    </source>
</evidence>
<dbReference type="EMBL" id="JBHSZV010000033">
    <property type="protein sequence ID" value="MFC7062773.1"/>
    <property type="molecule type" value="Genomic_DNA"/>
</dbReference>
<dbReference type="Proteomes" id="UP001596410">
    <property type="component" value="Unassembled WGS sequence"/>
</dbReference>
<gene>
    <name evidence="1" type="ORF">ACFQIC_13090</name>
</gene>
<evidence type="ECO:0000313" key="2">
    <source>
        <dbReference type="Proteomes" id="UP001596410"/>
    </source>
</evidence>
<sequence length="77" mass="8782">MRSILFLSTLKLRHKKAKERRSAQLFYHRVVKGDAGGERFQTVVDDVENKQIVDIRPQENELYSGCGGISNKLCESS</sequence>
<comment type="caution">
    <text evidence="1">The sequence shown here is derived from an EMBL/GenBank/DDBJ whole genome shotgun (WGS) entry which is preliminary data.</text>
</comment>
<protein>
    <submittedName>
        <fullName evidence="1">Uncharacterized protein</fullName>
    </submittedName>
</protein>
<reference evidence="2" key="1">
    <citation type="journal article" date="2019" name="Int. J. Syst. Evol. Microbiol.">
        <title>The Global Catalogue of Microorganisms (GCM) 10K type strain sequencing project: providing services to taxonomists for standard genome sequencing and annotation.</title>
        <authorList>
            <consortium name="The Broad Institute Genomics Platform"/>
            <consortium name="The Broad Institute Genome Sequencing Center for Infectious Disease"/>
            <person name="Wu L."/>
            <person name="Ma J."/>
        </authorList>
    </citation>
    <scope>NUCLEOTIDE SEQUENCE [LARGE SCALE GENOMIC DNA]</scope>
    <source>
        <strain evidence="2">CGMCC 4.1621</strain>
    </source>
</reference>
<keyword evidence="2" id="KW-1185">Reference proteome</keyword>